<evidence type="ECO:0000313" key="2">
    <source>
        <dbReference type="EMBL" id="KIJ96963.1"/>
    </source>
</evidence>
<dbReference type="InterPro" id="IPR054722">
    <property type="entry name" value="PolX-like_BBD"/>
</dbReference>
<dbReference type="STRING" id="1095629.A0A0C9X6P0"/>
<dbReference type="AlphaFoldDB" id="A0A0C9X6P0"/>
<evidence type="ECO:0000313" key="3">
    <source>
        <dbReference type="Proteomes" id="UP000054477"/>
    </source>
</evidence>
<name>A0A0C9X6P0_9AGAR</name>
<dbReference type="EMBL" id="KN838705">
    <property type="protein sequence ID" value="KIJ96963.1"/>
    <property type="molecule type" value="Genomic_DNA"/>
</dbReference>
<proteinExistence type="predicted"/>
<dbReference type="HOGENOM" id="CLU_824028_0_0_1"/>
<reference evidence="2 3" key="1">
    <citation type="submission" date="2014-04" db="EMBL/GenBank/DDBJ databases">
        <authorList>
            <consortium name="DOE Joint Genome Institute"/>
            <person name="Kuo A."/>
            <person name="Kohler A."/>
            <person name="Nagy L.G."/>
            <person name="Floudas D."/>
            <person name="Copeland A."/>
            <person name="Barry K.W."/>
            <person name="Cichocki N."/>
            <person name="Veneault-Fourrey C."/>
            <person name="LaButti K."/>
            <person name="Lindquist E.A."/>
            <person name="Lipzen A."/>
            <person name="Lundell T."/>
            <person name="Morin E."/>
            <person name="Murat C."/>
            <person name="Sun H."/>
            <person name="Tunlid A."/>
            <person name="Henrissat B."/>
            <person name="Grigoriev I.V."/>
            <person name="Hibbett D.S."/>
            <person name="Martin F."/>
            <person name="Nordberg H.P."/>
            <person name="Cantor M.N."/>
            <person name="Hua S.X."/>
        </authorList>
    </citation>
    <scope>NUCLEOTIDE SEQUENCE [LARGE SCALE GENOMIC DNA]</scope>
    <source>
        <strain evidence="2 3">LaAM-08-1</strain>
    </source>
</reference>
<keyword evidence="3" id="KW-1185">Reference proteome</keyword>
<sequence>MELVALFGGTDYNTAAAIHEELSHLLCALTKVHEYITCWQTGPTNYVRLDTLLIMRIPFNFLLTIYHSDLSKSSAQLPLFESVVECIHNIELNHSSFQPARSRNTNSTTSYAPAVTHASMPTTAALPPKQLTPLARPTSAWAVVRQVTQLMTATSMGVVRKVALQIGENNGGVLPSDPLPLPSVLVVNKDLSPPFAALGTTPFVPPISTSVINTDIFLDLHCTGVVPVVFSSIEDSDSSPISFAAISHLSNTILDSGCTNYIIKDHSLFWTYHTSLAVPVTTANCGILETLAKGDIKFRVQCGTKSVVFTLCDCLHPVNLLSVGTMQEWCMCVATKT</sequence>
<dbReference type="Pfam" id="PF22936">
    <property type="entry name" value="Pol_BBD"/>
    <property type="match status" value="1"/>
</dbReference>
<organism evidence="2 3">
    <name type="scientific">Laccaria amethystina LaAM-08-1</name>
    <dbReference type="NCBI Taxonomy" id="1095629"/>
    <lineage>
        <taxon>Eukaryota</taxon>
        <taxon>Fungi</taxon>
        <taxon>Dikarya</taxon>
        <taxon>Basidiomycota</taxon>
        <taxon>Agaricomycotina</taxon>
        <taxon>Agaricomycetes</taxon>
        <taxon>Agaricomycetidae</taxon>
        <taxon>Agaricales</taxon>
        <taxon>Agaricineae</taxon>
        <taxon>Hydnangiaceae</taxon>
        <taxon>Laccaria</taxon>
    </lineage>
</organism>
<accession>A0A0C9X6P0</accession>
<dbReference type="Proteomes" id="UP000054477">
    <property type="component" value="Unassembled WGS sequence"/>
</dbReference>
<dbReference type="OrthoDB" id="3025757at2759"/>
<feature type="domain" description="Retrovirus-related Pol polyprotein from transposon TNT 1-94-like beta-barrel" evidence="1">
    <location>
        <begin position="253"/>
        <end position="328"/>
    </location>
</feature>
<protein>
    <recommendedName>
        <fullName evidence="1">Retrovirus-related Pol polyprotein from transposon TNT 1-94-like beta-barrel domain-containing protein</fullName>
    </recommendedName>
</protein>
<evidence type="ECO:0000259" key="1">
    <source>
        <dbReference type="Pfam" id="PF22936"/>
    </source>
</evidence>
<gene>
    <name evidence="2" type="ORF">K443DRAFT_10217</name>
</gene>
<reference evidence="3" key="2">
    <citation type="submission" date="2015-01" db="EMBL/GenBank/DDBJ databases">
        <title>Evolutionary Origins and Diversification of the Mycorrhizal Mutualists.</title>
        <authorList>
            <consortium name="DOE Joint Genome Institute"/>
            <consortium name="Mycorrhizal Genomics Consortium"/>
            <person name="Kohler A."/>
            <person name="Kuo A."/>
            <person name="Nagy L.G."/>
            <person name="Floudas D."/>
            <person name="Copeland A."/>
            <person name="Barry K.W."/>
            <person name="Cichocki N."/>
            <person name="Veneault-Fourrey C."/>
            <person name="LaButti K."/>
            <person name="Lindquist E.A."/>
            <person name="Lipzen A."/>
            <person name="Lundell T."/>
            <person name="Morin E."/>
            <person name="Murat C."/>
            <person name="Riley R."/>
            <person name="Ohm R."/>
            <person name="Sun H."/>
            <person name="Tunlid A."/>
            <person name="Henrissat B."/>
            <person name="Grigoriev I.V."/>
            <person name="Hibbett D.S."/>
            <person name="Martin F."/>
        </authorList>
    </citation>
    <scope>NUCLEOTIDE SEQUENCE [LARGE SCALE GENOMIC DNA]</scope>
    <source>
        <strain evidence="3">LaAM-08-1</strain>
    </source>
</reference>